<evidence type="ECO:0000256" key="1">
    <source>
        <dbReference type="SAM" id="Phobius"/>
    </source>
</evidence>
<evidence type="ECO:0000313" key="3">
    <source>
        <dbReference type="EMBL" id="PZE19265.1"/>
    </source>
</evidence>
<dbReference type="SUPFAM" id="SSF50156">
    <property type="entry name" value="PDZ domain-like"/>
    <property type="match status" value="1"/>
</dbReference>
<proteinExistence type="predicted"/>
<keyword evidence="1" id="KW-0812">Transmembrane</keyword>
<keyword evidence="1" id="KW-0472">Membrane</keyword>
<feature type="transmembrane region" description="Helical" evidence="1">
    <location>
        <begin position="225"/>
        <end position="244"/>
    </location>
</feature>
<protein>
    <submittedName>
        <fullName evidence="3">PDZ domain-containing protein</fullName>
    </submittedName>
</protein>
<comment type="caution">
    <text evidence="3">The sequence shown here is derived from an EMBL/GenBank/DDBJ whole genome shotgun (WGS) entry which is preliminary data.</text>
</comment>
<evidence type="ECO:0000313" key="4">
    <source>
        <dbReference type="Proteomes" id="UP000214746"/>
    </source>
</evidence>
<sequence>MTVFMEAAYKGLLALLQLLTHPFYYVGILFIILQYRRQIALERKLFSTKLHSLLSETWRALLWGWIGGLAASVLMGVVGATVQADGVLVLWLVSLLLLVVRVRFLCWAYAVGLIGIAQTLLGAFTVNTAAWSPPAAWLANAVLSLNMPSLLAVIAVLHLVEAGLIWHQGAKAATPMFYESKRGKIVGGYHIQGFWPVALFLLVPLEGGSQAALPWTPILGGDMWSGGWTIIAFPVMIGFAELTLTRLPKEKTRKSAKMLTIYSATVLLLAILAHQWPAAVGFASLGCILLHEAVLLYSRWDEAQRTPYFVHDERGLKILGILPGSPAEEMGLAPGEILHKVNGIAVTTKQQLHHAMQRNSAFCKLEVLNLAGESKFLKRAMFSGEHHLLGIILSPDRDALYYAQERQPHLLLYFSKKLLGLFSNQSGTRPM</sequence>
<organism evidence="3 4">
    <name type="scientific">Paenibacillus xerothermodurans</name>
    <dbReference type="NCBI Taxonomy" id="1977292"/>
    <lineage>
        <taxon>Bacteria</taxon>
        <taxon>Bacillati</taxon>
        <taxon>Bacillota</taxon>
        <taxon>Bacilli</taxon>
        <taxon>Bacillales</taxon>
        <taxon>Paenibacillaceae</taxon>
        <taxon>Paenibacillus</taxon>
    </lineage>
</organism>
<feature type="transmembrane region" description="Helical" evidence="1">
    <location>
        <begin position="256"/>
        <end position="273"/>
    </location>
</feature>
<feature type="transmembrane region" description="Helical" evidence="1">
    <location>
        <begin position="82"/>
        <end position="100"/>
    </location>
</feature>
<dbReference type="InterPro" id="IPR041489">
    <property type="entry name" value="PDZ_6"/>
</dbReference>
<keyword evidence="1" id="KW-1133">Transmembrane helix</keyword>
<name>A0A2W1NI87_PAEXE</name>
<feature type="domain" description="PDZ" evidence="2">
    <location>
        <begin position="319"/>
        <end position="357"/>
    </location>
</feature>
<reference evidence="3" key="1">
    <citation type="submission" date="2018-06" db="EMBL/GenBank/DDBJ databases">
        <title>Paenibacillus xerothermodurans sp. nov. an extremely dry heat resistant spore forming bacterium isolated from the soil of Cape Canaveral, Florida.</title>
        <authorList>
            <person name="Seuylemezian A."/>
            <person name="Kaur N."/>
            <person name="Patil P."/>
            <person name="Patil P."/>
            <person name="Mayilraj S."/>
            <person name="Vaishampayan P."/>
        </authorList>
    </citation>
    <scope>NUCLEOTIDE SEQUENCE [LARGE SCALE GENOMIC DNA]</scope>
    <source>
        <strain evidence="3">ATCC 27380</strain>
    </source>
</reference>
<dbReference type="AlphaFoldDB" id="A0A2W1NI87"/>
<dbReference type="RefSeq" id="WP_089201626.1">
    <property type="nucleotide sequence ID" value="NZ_NHRJ02000019.1"/>
</dbReference>
<feature type="transmembrane region" description="Helical" evidence="1">
    <location>
        <begin position="107"/>
        <end position="127"/>
    </location>
</feature>
<dbReference type="InterPro" id="IPR036034">
    <property type="entry name" value="PDZ_sf"/>
</dbReference>
<accession>A0A2W1NI87</accession>
<dbReference type="OrthoDB" id="198399at2"/>
<keyword evidence="4" id="KW-1185">Reference proteome</keyword>
<dbReference type="Proteomes" id="UP000214746">
    <property type="component" value="Unassembled WGS sequence"/>
</dbReference>
<dbReference type="Pfam" id="PF17820">
    <property type="entry name" value="PDZ_6"/>
    <property type="match status" value="1"/>
</dbReference>
<feature type="transmembrane region" description="Helical" evidence="1">
    <location>
        <begin position="186"/>
        <end position="205"/>
    </location>
</feature>
<evidence type="ECO:0000259" key="2">
    <source>
        <dbReference type="Pfam" id="PF17820"/>
    </source>
</evidence>
<gene>
    <name evidence="3" type="ORF">CBW46_019460</name>
</gene>
<feature type="transmembrane region" description="Helical" evidence="1">
    <location>
        <begin position="56"/>
        <end position="76"/>
    </location>
</feature>
<feature type="transmembrane region" description="Helical" evidence="1">
    <location>
        <begin position="147"/>
        <end position="166"/>
    </location>
</feature>
<feature type="transmembrane region" description="Helical" evidence="1">
    <location>
        <begin position="12"/>
        <end position="35"/>
    </location>
</feature>
<dbReference type="EMBL" id="NHRJ02000019">
    <property type="protein sequence ID" value="PZE19265.1"/>
    <property type="molecule type" value="Genomic_DNA"/>
</dbReference>
<dbReference type="Gene3D" id="2.30.42.10">
    <property type="match status" value="1"/>
</dbReference>